<reference evidence="1 2" key="1">
    <citation type="submission" date="2013-01" db="EMBL/GenBank/DDBJ databases">
        <authorList>
            <person name="Harkins D.M."/>
            <person name="Durkin A.S."/>
            <person name="Brinkac L.M."/>
            <person name="Haft D.H."/>
            <person name="Selengut J.D."/>
            <person name="Sanka R."/>
            <person name="DePew J."/>
            <person name="Purushe J."/>
            <person name="Picardeau M."/>
            <person name="Werts C."/>
            <person name="Goarant C."/>
            <person name="Vinetz J.M."/>
            <person name="Sutton G.G."/>
            <person name="Nierman W.C."/>
            <person name="Fouts D.E."/>
        </authorList>
    </citation>
    <scope>NUCLEOTIDE SEQUENCE [LARGE SCALE GENOMIC DNA]</scope>
    <source>
        <strain evidence="1 2">200701203</strain>
    </source>
</reference>
<gene>
    <name evidence="1" type="ORF">LEP1GSC123_0030</name>
</gene>
<dbReference type="AlphaFoldDB" id="M3GGN9"/>
<name>M3GGN9_LEPBO</name>
<evidence type="ECO:0000313" key="2">
    <source>
        <dbReference type="Proteomes" id="UP000011783"/>
    </source>
</evidence>
<dbReference type="BioCyc" id="LBOR1193007:G11KN-4819-MONOMER"/>
<comment type="caution">
    <text evidence="1">The sequence shown here is derived from an EMBL/GenBank/DDBJ whole genome shotgun (WGS) entry which is preliminary data.</text>
</comment>
<sequence length="50" mass="5913">MVGRIFSLPWPSLDEKNYSDQKPNEYSNTLKKRNFIPQRSAMLALDMAYF</sequence>
<organism evidence="1 2">
    <name type="scientific">Leptospira borgpetersenii str. 200701203</name>
    <dbReference type="NCBI Taxonomy" id="1193007"/>
    <lineage>
        <taxon>Bacteria</taxon>
        <taxon>Pseudomonadati</taxon>
        <taxon>Spirochaetota</taxon>
        <taxon>Spirochaetia</taxon>
        <taxon>Leptospirales</taxon>
        <taxon>Leptospiraceae</taxon>
        <taxon>Leptospira</taxon>
    </lineage>
</organism>
<dbReference type="Proteomes" id="UP000011783">
    <property type="component" value="Unassembled WGS sequence"/>
</dbReference>
<protein>
    <submittedName>
        <fullName evidence="1">Uncharacterized protein</fullName>
    </submittedName>
</protein>
<dbReference type="EMBL" id="AKWO02000049">
    <property type="protein sequence ID" value="EMG00137.1"/>
    <property type="molecule type" value="Genomic_DNA"/>
</dbReference>
<proteinExistence type="predicted"/>
<evidence type="ECO:0000313" key="1">
    <source>
        <dbReference type="EMBL" id="EMG00137.1"/>
    </source>
</evidence>
<accession>M3GGN9</accession>